<comment type="caution">
    <text evidence="2">The sequence shown here is derived from an EMBL/GenBank/DDBJ whole genome shotgun (WGS) entry which is preliminary data.</text>
</comment>
<dbReference type="AlphaFoldDB" id="A0A9P4JD89"/>
<feature type="region of interest" description="Disordered" evidence="1">
    <location>
        <begin position="161"/>
        <end position="183"/>
    </location>
</feature>
<dbReference type="EMBL" id="ML994265">
    <property type="protein sequence ID" value="KAF2197208.1"/>
    <property type="molecule type" value="Genomic_DNA"/>
</dbReference>
<accession>A0A9P4JD89</accession>
<organism evidence="2 3">
    <name type="scientific">Delitschia confertaspora ATCC 74209</name>
    <dbReference type="NCBI Taxonomy" id="1513339"/>
    <lineage>
        <taxon>Eukaryota</taxon>
        <taxon>Fungi</taxon>
        <taxon>Dikarya</taxon>
        <taxon>Ascomycota</taxon>
        <taxon>Pezizomycotina</taxon>
        <taxon>Dothideomycetes</taxon>
        <taxon>Pleosporomycetidae</taxon>
        <taxon>Pleosporales</taxon>
        <taxon>Delitschiaceae</taxon>
        <taxon>Delitschia</taxon>
    </lineage>
</organism>
<evidence type="ECO:0000256" key="1">
    <source>
        <dbReference type="SAM" id="MobiDB-lite"/>
    </source>
</evidence>
<name>A0A9P4JD89_9PLEO</name>
<dbReference type="OrthoDB" id="2446291at2759"/>
<feature type="compositionally biased region" description="Basic and acidic residues" evidence="1">
    <location>
        <begin position="71"/>
        <end position="80"/>
    </location>
</feature>
<protein>
    <submittedName>
        <fullName evidence="2">Uncharacterized protein</fullName>
    </submittedName>
</protein>
<feature type="compositionally biased region" description="Low complexity" evidence="1">
    <location>
        <begin position="37"/>
        <end position="48"/>
    </location>
</feature>
<feature type="compositionally biased region" description="Basic and acidic residues" evidence="1">
    <location>
        <begin position="211"/>
        <end position="222"/>
    </location>
</feature>
<proteinExistence type="predicted"/>
<reference evidence="2" key="1">
    <citation type="journal article" date="2020" name="Stud. Mycol.">
        <title>101 Dothideomycetes genomes: a test case for predicting lifestyles and emergence of pathogens.</title>
        <authorList>
            <person name="Haridas S."/>
            <person name="Albert R."/>
            <person name="Binder M."/>
            <person name="Bloem J."/>
            <person name="Labutti K."/>
            <person name="Salamov A."/>
            <person name="Andreopoulos B."/>
            <person name="Baker S."/>
            <person name="Barry K."/>
            <person name="Bills G."/>
            <person name="Bluhm B."/>
            <person name="Cannon C."/>
            <person name="Castanera R."/>
            <person name="Culley D."/>
            <person name="Daum C."/>
            <person name="Ezra D."/>
            <person name="Gonzalez J."/>
            <person name="Henrissat B."/>
            <person name="Kuo A."/>
            <person name="Liang C."/>
            <person name="Lipzen A."/>
            <person name="Lutzoni F."/>
            <person name="Magnuson J."/>
            <person name="Mondo S."/>
            <person name="Nolan M."/>
            <person name="Ohm R."/>
            <person name="Pangilinan J."/>
            <person name="Park H.-J."/>
            <person name="Ramirez L."/>
            <person name="Alfaro M."/>
            <person name="Sun H."/>
            <person name="Tritt A."/>
            <person name="Yoshinaga Y."/>
            <person name="Zwiers L.-H."/>
            <person name="Turgeon B."/>
            <person name="Goodwin S."/>
            <person name="Spatafora J."/>
            <person name="Crous P."/>
            <person name="Grigoriev I."/>
        </authorList>
    </citation>
    <scope>NUCLEOTIDE SEQUENCE</scope>
    <source>
        <strain evidence="2">ATCC 74209</strain>
    </source>
</reference>
<feature type="compositionally biased region" description="Polar residues" evidence="1">
    <location>
        <begin position="58"/>
        <end position="69"/>
    </location>
</feature>
<keyword evidence="3" id="KW-1185">Reference proteome</keyword>
<evidence type="ECO:0000313" key="3">
    <source>
        <dbReference type="Proteomes" id="UP000799536"/>
    </source>
</evidence>
<feature type="region of interest" description="Disordered" evidence="1">
    <location>
        <begin position="1"/>
        <end position="90"/>
    </location>
</feature>
<evidence type="ECO:0000313" key="2">
    <source>
        <dbReference type="EMBL" id="KAF2197208.1"/>
    </source>
</evidence>
<dbReference type="Proteomes" id="UP000799536">
    <property type="component" value="Unassembled WGS sequence"/>
</dbReference>
<feature type="region of interest" description="Disordered" evidence="1">
    <location>
        <begin position="200"/>
        <end position="241"/>
    </location>
</feature>
<gene>
    <name evidence="2" type="ORF">GQ43DRAFT_475653</name>
</gene>
<sequence>MLPFRTAKRSREEDVETDAARFTKKSRNQSFQHHNNPPFSTLLLQPSLTPSPPHHFSRASTMTPAQSPHSVKGDADDIHISSDPMNDVEMEDDFDIIGSQPNESPPAFMRPAKLNALLFSEPASNTGRIPTPMFGTFFAPRGPDSRNTEYLQDYLQPVVPTVFPKQPTGARDRRMPSPISEDEDIPLTQSQLCRLSMASNNNSSETMDTDSMDHDQGEHFDGTEPQSPSTARKGRARSGALIGKMRFSMGYREDCDKCRNRIPGHYSHFLPS</sequence>